<name>A0A381QST6_9ZZZZ</name>
<reference evidence="1" key="1">
    <citation type="submission" date="2018-05" db="EMBL/GenBank/DDBJ databases">
        <authorList>
            <person name="Lanie J.A."/>
            <person name="Ng W.-L."/>
            <person name="Kazmierczak K.M."/>
            <person name="Andrzejewski T.M."/>
            <person name="Davidsen T.M."/>
            <person name="Wayne K.J."/>
            <person name="Tettelin H."/>
            <person name="Glass J.I."/>
            <person name="Rusch D."/>
            <person name="Podicherti R."/>
            <person name="Tsui H.-C.T."/>
            <person name="Winkler M.E."/>
        </authorList>
    </citation>
    <scope>NUCLEOTIDE SEQUENCE</scope>
</reference>
<gene>
    <name evidence="1" type="ORF">METZ01_LOCUS35300</name>
</gene>
<organism evidence="1">
    <name type="scientific">marine metagenome</name>
    <dbReference type="NCBI Taxonomy" id="408172"/>
    <lineage>
        <taxon>unclassified sequences</taxon>
        <taxon>metagenomes</taxon>
        <taxon>ecological metagenomes</taxon>
    </lineage>
</organism>
<sequence length="1108" mass="122781">MLLISLSLARADDNRLVAFEHFIETITVAEGDSTVTLFHRFVIEGSVSVVSDSISLPGFRLDSVNGMLILEGTFRQSGVVTVSYDYLRGNIPVVVEPAVSRLPFLGKTPIGSAKTSTTSNAETFPRLPVVADGAIFRSISISPNSGTIMNGGLQLNLQGKLSEEMTINGVLSDQNTPIQPEGDTRSLSEIDKVFIEVKHPTATIKAGDIDLKLRNGRYQQHDRRLEGVNFSSSGEEGNATAVVGSARGKFHTMAFRGEDQNQGPYRLTGKDGGRRIMITAGSEKVWLNGDRLNRGESVDYTIDYGQSELTFTPRHLIDSNSRINVEFEYADFGFQRQVASAGASKKWGGEKVAVAINWIREADNISGNTFFPLTSEDRTLLATSGGSSIVRSLAVPDSSGEYVRTVNPDNPDDSIFIYSITGFDEQRYSVGFHNAGAAGLYARRVTAEGRLYFEYIPEHERKQHTDLYVPWKMLSAPQMQQVANMTAAFKLADQTDLSIEMAGSGLNPNRLAQGVTSSGGVAGEISISHKSELPAQLGAIVINAETRGAGSGFMSLQRESPVEFWREWNLQKESWDSAVMGGLKRQTTQITLSHDLPERATTSFSLGKYGDVTQESNRWQVRSSYGARYLNKLSIDFTDVQRKSVSLANSQWRRGRIYASLMPGDVHPYIRREEETRTADMKFDESSAGIRLEKGRFQGNLGIIQRNDYRGEPSSLDWQNEGKSWLGEIDLKGKPAKGLKTSLVLKQRLKSFNDGRDDLNYSLARGSVKYSPKRGDTRGSFDFRLERNLYEEKIVVYDSVARGMGQFRFDSATGLYIEDPAGPYVAFHLPSGNRTPATHLVTGIRLSKKFRNSSNILLKDFTWRFLGSSDFTGQEATATAVLAPSISDAGINRSRLTAQTDLRYVPRKTRRRASLKAAAQREVVAQSIQELRDRQKRELTINWEEPLGEPFTLVLDLSSHIMDHNSSILSRKRMTEGWFSETGLRWRRDQALQLGGDLIIGRNTGESATRSLDLTITGIQLETLMFPGRRGRIDGSLGMFNVFQNGETLSSLPPEAARGMQLGLNLRSTVTAVLNLTEELTLNLNTTYLNDAVHQNFLMFSGEVRASF</sequence>
<dbReference type="AlphaFoldDB" id="A0A381QST6"/>
<evidence type="ECO:0000313" key="1">
    <source>
        <dbReference type="EMBL" id="SUZ82446.1"/>
    </source>
</evidence>
<accession>A0A381QST6</accession>
<proteinExistence type="predicted"/>
<dbReference type="EMBL" id="UINC01001507">
    <property type="protein sequence ID" value="SUZ82446.1"/>
    <property type="molecule type" value="Genomic_DNA"/>
</dbReference>
<protein>
    <submittedName>
        <fullName evidence="1">Uncharacterized protein</fullName>
    </submittedName>
</protein>